<dbReference type="Gene3D" id="3.30.450.80">
    <property type="entry name" value="Transcription factor LuxR-like, autoinducer-binding domain"/>
    <property type="match status" value="1"/>
</dbReference>
<organism evidence="5 6">
    <name type="scientific">Massilia aerilata</name>
    <dbReference type="NCBI Taxonomy" id="453817"/>
    <lineage>
        <taxon>Bacteria</taxon>
        <taxon>Pseudomonadati</taxon>
        <taxon>Pseudomonadota</taxon>
        <taxon>Betaproteobacteria</taxon>
        <taxon>Burkholderiales</taxon>
        <taxon>Oxalobacteraceae</taxon>
        <taxon>Telluria group</taxon>
        <taxon>Massilia</taxon>
    </lineage>
</organism>
<keyword evidence="3" id="KW-0804">Transcription</keyword>
<dbReference type="Proteomes" id="UP001596086">
    <property type="component" value="Unassembled WGS sequence"/>
</dbReference>
<dbReference type="InterPro" id="IPR016032">
    <property type="entry name" value="Sig_transdc_resp-reg_C-effctor"/>
</dbReference>
<dbReference type="PANTHER" id="PTHR44688:SF16">
    <property type="entry name" value="DNA-BINDING TRANSCRIPTIONAL ACTIVATOR DEVR_DOSR"/>
    <property type="match status" value="1"/>
</dbReference>
<keyword evidence="6" id="KW-1185">Reference proteome</keyword>
<name>A0ABW0RWU4_9BURK</name>
<evidence type="ECO:0000256" key="2">
    <source>
        <dbReference type="ARBA" id="ARBA00023125"/>
    </source>
</evidence>
<dbReference type="PRINTS" id="PR00038">
    <property type="entry name" value="HTHLUXR"/>
</dbReference>
<comment type="caution">
    <text evidence="5">The sequence shown here is derived from an EMBL/GenBank/DDBJ whole genome shotgun (WGS) entry which is preliminary data.</text>
</comment>
<dbReference type="SMART" id="SM00421">
    <property type="entry name" value="HTH_LUXR"/>
    <property type="match status" value="1"/>
</dbReference>
<dbReference type="Gene3D" id="1.10.10.10">
    <property type="entry name" value="Winged helix-like DNA-binding domain superfamily/Winged helix DNA-binding domain"/>
    <property type="match status" value="1"/>
</dbReference>
<dbReference type="Pfam" id="PF00196">
    <property type="entry name" value="GerE"/>
    <property type="match status" value="1"/>
</dbReference>
<proteinExistence type="predicted"/>
<dbReference type="SUPFAM" id="SSF46894">
    <property type="entry name" value="C-terminal effector domain of the bipartite response regulators"/>
    <property type="match status" value="1"/>
</dbReference>
<evidence type="ECO:0000256" key="1">
    <source>
        <dbReference type="ARBA" id="ARBA00023015"/>
    </source>
</evidence>
<keyword evidence="1" id="KW-0805">Transcription regulation</keyword>
<dbReference type="RefSeq" id="WP_379768418.1">
    <property type="nucleotide sequence ID" value="NZ_JBHSMZ010000004.1"/>
</dbReference>
<evidence type="ECO:0000313" key="6">
    <source>
        <dbReference type="Proteomes" id="UP001596086"/>
    </source>
</evidence>
<reference evidence="6" key="1">
    <citation type="journal article" date="2019" name="Int. J. Syst. Evol. Microbiol.">
        <title>The Global Catalogue of Microorganisms (GCM) 10K type strain sequencing project: providing services to taxonomists for standard genome sequencing and annotation.</title>
        <authorList>
            <consortium name="The Broad Institute Genomics Platform"/>
            <consortium name="The Broad Institute Genome Sequencing Center for Infectious Disease"/>
            <person name="Wu L."/>
            <person name="Ma J."/>
        </authorList>
    </citation>
    <scope>NUCLEOTIDE SEQUENCE [LARGE SCALE GENOMIC DNA]</scope>
    <source>
        <strain evidence="6">CGMCC 4.5798</strain>
    </source>
</reference>
<dbReference type="InterPro" id="IPR000792">
    <property type="entry name" value="Tscrpt_reg_LuxR_C"/>
</dbReference>
<dbReference type="CDD" id="cd06170">
    <property type="entry name" value="LuxR_C_like"/>
    <property type="match status" value="1"/>
</dbReference>
<evidence type="ECO:0000259" key="4">
    <source>
        <dbReference type="PROSITE" id="PS50043"/>
    </source>
</evidence>
<keyword evidence="2" id="KW-0238">DNA-binding</keyword>
<evidence type="ECO:0000256" key="3">
    <source>
        <dbReference type="ARBA" id="ARBA00023163"/>
    </source>
</evidence>
<dbReference type="InterPro" id="IPR036693">
    <property type="entry name" value="TF_LuxR_autoind-bd_dom_sf"/>
</dbReference>
<dbReference type="InterPro" id="IPR036388">
    <property type="entry name" value="WH-like_DNA-bd_sf"/>
</dbReference>
<accession>A0ABW0RWU4</accession>
<dbReference type="SUPFAM" id="SSF75516">
    <property type="entry name" value="Pheromone-binding domain of LuxR-like quorum-sensing transcription factors"/>
    <property type="match status" value="1"/>
</dbReference>
<dbReference type="InterPro" id="IPR005143">
    <property type="entry name" value="TF_LuxR_autoind-bd_dom"/>
</dbReference>
<feature type="domain" description="HTH luxR-type" evidence="4">
    <location>
        <begin position="168"/>
        <end position="233"/>
    </location>
</feature>
<sequence length="235" mass="25903">MEGHQEWLHGFAQAKTEAALLELLAKAANELGFDYCALGMRLPLPFSNPRTVMFNNYPQAWQQRYQSEQYLRIDPTVAQGMTSTRPMLWSEALFASSRPLWEDARAHGLQIGWAQPTHDLKGVASLLTFARSGEAIGRTEFQANAQKMHWLAQAAHAALANILAAKPDGVGTIKLTEREIEVLRWAADGKTAADSAEILAISERTVIFHIDNALRKLGAANKTAGVLKAAMLRLI</sequence>
<dbReference type="Pfam" id="PF03472">
    <property type="entry name" value="Autoind_bind"/>
    <property type="match status" value="1"/>
</dbReference>
<protein>
    <submittedName>
        <fullName evidence="5">Autoinducer binding domain-containing protein</fullName>
    </submittedName>
</protein>
<evidence type="ECO:0000313" key="5">
    <source>
        <dbReference type="EMBL" id="MFC5548060.1"/>
    </source>
</evidence>
<dbReference type="PROSITE" id="PS50043">
    <property type="entry name" value="HTH_LUXR_2"/>
    <property type="match status" value="1"/>
</dbReference>
<gene>
    <name evidence="5" type="ORF">ACFPO9_05980</name>
</gene>
<dbReference type="EMBL" id="JBHSMZ010000004">
    <property type="protein sequence ID" value="MFC5548060.1"/>
    <property type="molecule type" value="Genomic_DNA"/>
</dbReference>
<dbReference type="PANTHER" id="PTHR44688">
    <property type="entry name" value="DNA-BINDING TRANSCRIPTIONAL ACTIVATOR DEVR_DOSR"/>
    <property type="match status" value="1"/>
</dbReference>